<dbReference type="Pfam" id="PF03129">
    <property type="entry name" value="HGTP_anticodon"/>
    <property type="match status" value="1"/>
</dbReference>
<evidence type="ECO:0000256" key="3">
    <source>
        <dbReference type="ARBA" id="ARBA00023146"/>
    </source>
</evidence>
<name>A0A0C2JLC9_9ACTN</name>
<sequence length="76" mass="8161">MMRGWREDTIAGVPCSPHAASSTERTSGTSEIPFLIIRGADEEAAGEVTVRDMATGEQHRVPDGDAGAQIERLLDH</sequence>
<comment type="caution">
    <text evidence="6">The sequence shown here is derived from an EMBL/GenBank/DDBJ whole genome shotgun (WGS) entry which is preliminary data.</text>
</comment>
<keyword evidence="2" id="KW-0067">ATP-binding</keyword>
<evidence type="ECO:0000313" key="7">
    <source>
        <dbReference type="Proteomes" id="UP000031675"/>
    </source>
</evidence>
<feature type="compositionally biased region" description="Polar residues" evidence="4">
    <location>
        <begin position="19"/>
        <end position="30"/>
    </location>
</feature>
<evidence type="ECO:0000256" key="4">
    <source>
        <dbReference type="SAM" id="MobiDB-lite"/>
    </source>
</evidence>
<dbReference type="AlphaFoldDB" id="A0A0C2JLC9"/>
<dbReference type="GO" id="GO:0004812">
    <property type="term" value="F:aminoacyl-tRNA ligase activity"/>
    <property type="evidence" value="ECO:0007669"/>
    <property type="project" value="UniProtKB-KW"/>
</dbReference>
<feature type="domain" description="Anticodon-binding" evidence="5">
    <location>
        <begin position="28"/>
        <end position="70"/>
    </location>
</feature>
<keyword evidence="1" id="KW-0963">Cytoplasm</keyword>
<gene>
    <name evidence="6" type="ORF">LP52_06010</name>
</gene>
<dbReference type="SUPFAM" id="SSF52954">
    <property type="entry name" value="Class II aaRS ABD-related"/>
    <property type="match status" value="1"/>
</dbReference>
<evidence type="ECO:0000259" key="5">
    <source>
        <dbReference type="Pfam" id="PF03129"/>
    </source>
</evidence>
<dbReference type="InterPro" id="IPR004154">
    <property type="entry name" value="Anticodon-bd"/>
</dbReference>
<dbReference type="GO" id="GO:0005524">
    <property type="term" value="F:ATP binding"/>
    <property type="evidence" value="ECO:0007669"/>
    <property type="project" value="UniProtKB-KW"/>
</dbReference>
<keyword evidence="3" id="KW-0436">Ligase</keyword>
<evidence type="ECO:0000313" key="6">
    <source>
        <dbReference type="EMBL" id="KIH99755.1"/>
    </source>
</evidence>
<dbReference type="Gene3D" id="3.40.50.800">
    <property type="entry name" value="Anticodon-binding domain"/>
    <property type="match status" value="1"/>
</dbReference>
<dbReference type="EMBL" id="JROO01000009">
    <property type="protein sequence ID" value="KIH99755.1"/>
    <property type="molecule type" value="Genomic_DNA"/>
</dbReference>
<dbReference type="InterPro" id="IPR036621">
    <property type="entry name" value="Anticodon-bd_dom_sf"/>
</dbReference>
<accession>A0A0C2JLC9</accession>
<dbReference type="Proteomes" id="UP000031675">
    <property type="component" value="Unassembled WGS sequence"/>
</dbReference>
<evidence type="ECO:0000256" key="2">
    <source>
        <dbReference type="ARBA" id="ARBA00022840"/>
    </source>
</evidence>
<organism evidence="6 7">
    <name type="scientific">Streptomonospora alba</name>
    <dbReference type="NCBI Taxonomy" id="183763"/>
    <lineage>
        <taxon>Bacteria</taxon>
        <taxon>Bacillati</taxon>
        <taxon>Actinomycetota</taxon>
        <taxon>Actinomycetes</taxon>
        <taxon>Streptosporangiales</taxon>
        <taxon>Nocardiopsidaceae</taxon>
        <taxon>Streptomonospora</taxon>
    </lineage>
</organism>
<dbReference type="OrthoDB" id="9800814at2"/>
<keyword evidence="2" id="KW-0547">Nucleotide-binding</keyword>
<feature type="region of interest" description="Disordered" evidence="4">
    <location>
        <begin position="1"/>
        <end position="31"/>
    </location>
</feature>
<keyword evidence="3" id="KW-0030">Aminoacyl-tRNA synthetase</keyword>
<evidence type="ECO:0000256" key="1">
    <source>
        <dbReference type="ARBA" id="ARBA00022490"/>
    </source>
</evidence>
<protein>
    <recommendedName>
        <fullName evidence="5">Anticodon-binding domain-containing protein</fullName>
    </recommendedName>
</protein>
<reference evidence="7" key="1">
    <citation type="journal article" date="2015" name="Chem. Biol.">
        <title>Structure, bioactivity, and resistance mechanism of streptomonomicin, an unusual lasso Peptide from an understudied halophilic actinomycete.</title>
        <authorList>
            <person name="Metelev M."/>
            <person name="Tietz J.I."/>
            <person name="Melby J.O."/>
            <person name="Blair P.M."/>
            <person name="Zhu L."/>
            <person name="Livnat I."/>
            <person name="Severinov K."/>
            <person name="Mitchell D.A."/>
        </authorList>
    </citation>
    <scope>NUCLEOTIDE SEQUENCE [LARGE SCALE GENOMIC DNA]</scope>
    <source>
        <strain evidence="7">YIM 90003</strain>
    </source>
</reference>
<proteinExistence type="predicted"/>
<dbReference type="GO" id="GO:0006418">
    <property type="term" value="P:tRNA aminoacylation for protein translation"/>
    <property type="evidence" value="ECO:0007669"/>
    <property type="project" value="UniProtKB-ARBA"/>
</dbReference>
<keyword evidence="7" id="KW-1185">Reference proteome</keyword>